<evidence type="ECO:0000313" key="2">
    <source>
        <dbReference type="Proteomes" id="UP000642920"/>
    </source>
</evidence>
<keyword evidence="2" id="KW-1185">Reference proteome</keyword>
<evidence type="ECO:0000313" key="1">
    <source>
        <dbReference type="EMBL" id="MBL0763889.1"/>
    </source>
</evidence>
<dbReference type="RefSeq" id="WP_201916955.1">
    <property type="nucleotide sequence ID" value="NZ_JAERQG010000001.1"/>
</dbReference>
<sequence length="200" mass="23644">MKYSFTIFLYFFLLISPIAQELMYDILVSGKQVGSMLVTKKVVNEKETYYSAVTDVKYTLFRTTELVYFYEAIFKNDTLDKAYFIYKKNDEVEEEAKLFWANNSYQSTIPEKHQKYKSPLVNSMLTMYFNQPKHRDEIFSERFHDFVKIGATEEKGKFIFYIPNGDKSIYYYNEEGICSKISISSGIFSFDMVLNTSRKD</sequence>
<reference evidence="1" key="1">
    <citation type="submission" date="2021-01" db="EMBL/GenBank/DDBJ databases">
        <title>Marivirga sp. nov., isolated from intertidal surface sediments.</title>
        <authorList>
            <person name="Zhang M."/>
        </authorList>
    </citation>
    <scope>NUCLEOTIDE SEQUENCE</scope>
    <source>
        <strain evidence="1">SM1354</strain>
    </source>
</reference>
<dbReference type="Proteomes" id="UP000642920">
    <property type="component" value="Unassembled WGS sequence"/>
</dbReference>
<dbReference type="InterPro" id="IPR045767">
    <property type="entry name" value="DUF6134"/>
</dbReference>
<proteinExistence type="predicted"/>
<comment type="caution">
    <text evidence="1">The sequence shown here is derived from an EMBL/GenBank/DDBJ whole genome shotgun (WGS) entry which is preliminary data.</text>
</comment>
<gene>
    <name evidence="1" type="ORF">JKP34_01420</name>
</gene>
<dbReference type="EMBL" id="JAERQG010000001">
    <property type="protein sequence ID" value="MBL0763889.1"/>
    <property type="molecule type" value="Genomic_DNA"/>
</dbReference>
<organism evidence="1 2">
    <name type="scientific">Marivirga atlantica</name>
    <dbReference type="NCBI Taxonomy" id="1548457"/>
    <lineage>
        <taxon>Bacteria</taxon>
        <taxon>Pseudomonadati</taxon>
        <taxon>Bacteroidota</taxon>
        <taxon>Cytophagia</taxon>
        <taxon>Cytophagales</taxon>
        <taxon>Marivirgaceae</taxon>
        <taxon>Marivirga</taxon>
    </lineage>
</organism>
<protein>
    <submittedName>
        <fullName evidence="1">Uncharacterized protein</fullName>
    </submittedName>
</protein>
<dbReference type="Pfam" id="PF19630">
    <property type="entry name" value="DUF6134"/>
    <property type="match status" value="1"/>
</dbReference>
<name>A0A937AC72_9BACT</name>
<dbReference type="AlphaFoldDB" id="A0A937AC72"/>
<accession>A0A937AC72</accession>